<dbReference type="OrthoDB" id="10029851at2759"/>
<evidence type="ECO:0000313" key="3">
    <source>
        <dbReference type="Proteomes" id="UP000054937"/>
    </source>
</evidence>
<reference evidence="2 3" key="1">
    <citation type="journal article" date="2015" name="Sci. Rep.">
        <title>Genome of the facultative scuticociliatosis pathogen Pseudocohnilembus persalinus provides insight into its virulence through horizontal gene transfer.</title>
        <authorList>
            <person name="Xiong J."/>
            <person name="Wang G."/>
            <person name="Cheng J."/>
            <person name="Tian M."/>
            <person name="Pan X."/>
            <person name="Warren A."/>
            <person name="Jiang C."/>
            <person name="Yuan D."/>
            <person name="Miao W."/>
        </authorList>
    </citation>
    <scope>NUCLEOTIDE SEQUENCE [LARGE SCALE GENOMIC DNA]</scope>
    <source>
        <strain evidence="2">36N120E</strain>
    </source>
</reference>
<dbReference type="SUPFAM" id="SSF63825">
    <property type="entry name" value="YWTD domain"/>
    <property type="match status" value="1"/>
</dbReference>
<sequence>MKKIVVFFLILSIIYCQNFKQIWSERYNFQQQQQSKHIVEGWGNLGNLVEIVQFISLNQNNDNIWVVGKDTENTGYSLYNMKKENQNYEFEQIQGVGYYKGQSQVTVLDGEIGQILFVYPLGSVLYQCSVEKNQCEQLAISPNNLGKIVYRTQTYSKTEAFTATDIGATNHVIEYDGETQQYKITNYNYQNQFSAYDVAVNPNLGIVVYGIPGQMWIHYVNANGRQWERFEYTQSAIDDCYGLTWRLSDNTLWVTSEWAVNIIQFPEDNKDPYVIYRGGFAEGMPTGNFTIAQAFWNKADDTIYLGGKQGLVSFSENPEDVIQIPSFSNKKKWQGTGQTGSIESPWDFYYGQRYLPDGEIKSIYALNQFVYISTQYGISIFNIQNMDFDRKAVHNQKIAESHNRDGYFSDGTLSVQGDYSSLELQPYDSDSIWTNMYLAAQSYRYLITGDGEALQQAQIAYNSLKRLYQVTGVKGFMARAVVNSDDEQVPDSTEWLQSEVDGLENWYWKTGTSSDDVISFFFGFSAYIEYACQDGEEKQEAKNYLITTVQNIVNNNYYLIDQDGETTKWGFWGPEQLNDNEERYGERGTNSLEIISMLAMAYHYSQDEQFLNQINYLGKEHQYFQNILNWRLQKFDEQNFSDDELGYLAIYSYFMSQESMPDEINQIMIQSLKRTYAQVQDYHPSLYTFITYLAFRNQEYNIVSEDKLDLGVLELQQWPWEWIDWNVDNSFRQDVEISEYLQRNQDKSDTSKYGVQVLKRSERAGNQKWNANPYLLSSNGNGMSETVSTPWLLPYWMYRYIENSKMDCQNKQNEPVDFESTILLS</sequence>
<accession>A0A0V0QC29</accession>
<organism evidence="2 3">
    <name type="scientific">Pseudocohnilembus persalinus</name>
    <name type="common">Ciliate</name>
    <dbReference type="NCBI Taxonomy" id="266149"/>
    <lineage>
        <taxon>Eukaryota</taxon>
        <taxon>Sar</taxon>
        <taxon>Alveolata</taxon>
        <taxon>Ciliophora</taxon>
        <taxon>Intramacronucleata</taxon>
        <taxon>Oligohymenophorea</taxon>
        <taxon>Scuticociliatia</taxon>
        <taxon>Philasterida</taxon>
        <taxon>Pseudocohnilembidae</taxon>
        <taxon>Pseudocohnilembus</taxon>
    </lineage>
</organism>
<keyword evidence="3" id="KW-1185">Reference proteome</keyword>
<gene>
    <name evidence="2" type="ORF">PPERSA_07858</name>
</gene>
<keyword evidence="1" id="KW-0732">Signal</keyword>
<comment type="caution">
    <text evidence="2">The sequence shown here is derived from an EMBL/GenBank/DDBJ whole genome shotgun (WGS) entry which is preliminary data.</text>
</comment>
<dbReference type="Proteomes" id="UP000054937">
    <property type="component" value="Unassembled WGS sequence"/>
</dbReference>
<dbReference type="InParanoid" id="A0A0V0QC29"/>
<proteinExistence type="predicted"/>
<feature type="chain" id="PRO_5006867393" description="Six-hairpin glycosidase-like protein" evidence="1">
    <location>
        <begin position="17"/>
        <end position="825"/>
    </location>
</feature>
<protein>
    <recommendedName>
        <fullName evidence="4">Six-hairpin glycosidase-like protein</fullName>
    </recommendedName>
</protein>
<evidence type="ECO:0000256" key="1">
    <source>
        <dbReference type="SAM" id="SignalP"/>
    </source>
</evidence>
<dbReference type="AlphaFoldDB" id="A0A0V0QC29"/>
<evidence type="ECO:0008006" key="4">
    <source>
        <dbReference type="Google" id="ProtNLM"/>
    </source>
</evidence>
<feature type="signal peptide" evidence="1">
    <location>
        <begin position="1"/>
        <end position="16"/>
    </location>
</feature>
<evidence type="ECO:0000313" key="2">
    <source>
        <dbReference type="EMBL" id="KRW99781.1"/>
    </source>
</evidence>
<name>A0A0V0QC29_PSEPJ</name>
<dbReference type="EMBL" id="LDAU01000204">
    <property type="protein sequence ID" value="KRW99781.1"/>
    <property type="molecule type" value="Genomic_DNA"/>
</dbReference>